<evidence type="ECO:0000256" key="7">
    <source>
        <dbReference type="ARBA" id="ARBA00023136"/>
    </source>
</evidence>
<evidence type="ECO:0000256" key="6">
    <source>
        <dbReference type="ARBA" id="ARBA00022779"/>
    </source>
</evidence>
<comment type="subcellular location">
    <subcellularLocation>
        <location evidence="1">Cell membrane</location>
        <topology evidence="1">Peripheral membrane protein</topology>
        <orientation evidence="1">Cytoplasmic side</orientation>
    </subcellularLocation>
</comment>
<keyword evidence="11" id="KW-0282">Flagellum</keyword>
<keyword evidence="11" id="KW-0966">Cell projection</keyword>
<dbReference type="InterPro" id="IPR051469">
    <property type="entry name" value="FliN/MopA/SpaO"/>
</dbReference>
<evidence type="ECO:0000256" key="3">
    <source>
        <dbReference type="ARBA" id="ARBA00021897"/>
    </source>
</evidence>
<dbReference type="GO" id="GO:0003774">
    <property type="term" value="F:cytoskeletal motor activity"/>
    <property type="evidence" value="ECO:0007669"/>
    <property type="project" value="InterPro"/>
</dbReference>
<feature type="domain" description="CheC-like protein" evidence="10">
    <location>
        <begin position="107"/>
        <end position="142"/>
    </location>
</feature>
<protein>
    <recommendedName>
        <fullName evidence="3">Flagellar motor switch protein FliN</fullName>
    </recommendedName>
</protein>
<dbReference type="CDD" id="cd17907">
    <property type="entry name" value="FliY_FliN-Y"/>
    <property type="match status" value="1"/>
</dbReference>
<evidence type="ECO:0000256" key="2">
    <source>
        <dbReference type="ARBA" id="ARBA00009226"/>
    </source>
</evidence>
<dbReference type="GO" id="GO:0006935">
    <property type="term" value="P:chemotaxis"/>
    <property type="evidence" value="ECO:0007669"/>
    <property type="project" value="UniProtKB-KW"/>
</dbReference>
<feature type="domain" description="CheC-like protein" evidence="10">
    <location>
        <begin position="10"/>
        <end position="45"/>
    </location>
</feature>
<evidence type="ECO:0000259" key="9">
    <source>
        <dbReference type="Pfam" id="PF01052"/>
    </source>
</evidence>
<dbReference type="InterPro" id="IPR012826">
    <property type="entry name" value="FliN"/>
</dbReference>
<comment type="caution">
    <text evidence="11">The sequence shown here is derived from an EMBL/GenBank/DDBJ whole genome shotgun (WGS) entry which is preliminary data.</text>
</comment>
<evidence type="ECO:0000256" key="4">
    <source>
        <dbReference type="ARBA" id="ARBA00022475"/>
    </source>
</evidence>
<dbReference type="Gene3D" id="3.40.1550.10">
    <property type="entry name" value="CheC-like"/>
    <property type="match status" value="1"/>
</dbReference>
<dbReference type="GO" id="GO:0009425">
    <property type="term" value="C:bacterial-type flagellum basal body"/>
    <property type="evidence" value="ECO:0007669"/>
    <property type="project" value="InterPro"/>
</dbReference>
<gene>
    <name evidence="11" type="primary">fliY</name>
    <name evidence="11" type="ORF">ENW11_07340</name>
</gene>
<keyword evidence="6" id="KW-0283">Flagellar rotation</keyword>
<dbReference type="Pfam" id="PF01052">
    <property type="entry name" value="FliMN_C"/>
    <property type="match status" value="1"/>
</dbReference>
<dbReference type="PRINTS" id="PR00956">
    <property type="entry name" value="FLGMOTORFLIN"/>
</dbReference>
<evidence type="ECO:0000313" key="11">
    <source>
        <dbReference type="EMBL" id="HGY39598.1"/>
    </source>
</evidence>
<dbReference type="NCBIfam" id="TIGR02480">
    <property type="entry name" value="fliN"/>
    <property type="match status" value="1"/>
</dbReference>
<accession>A0A7V4TJC0</accession>
<dbReference type="SUPFAM" id="SSF103039">
    <property type="entry name" value="CheC-like"/>
    <property type="match status" value="1"/>
</dbReference>
<proteinExistence type="inferred from homology"/>
<evidence type="ECO:0000256" key="5">
    <source>
        <dbReference type="ARBA" id="ARBA00022500"/>
    </source>
</evidence>
<dbReference type="GO" id="GO:0005886">
    <property type="term" value="C:plasma membrane"/>
    <property type="evidence" value="ECO:0007669"/>
    <property type="project" value="UniProtKB-SubCell"/>
</dbReference>
<keyword evidence="11" id="KW-0969">Cilium</keyword>
<dbReference type="InterPro" id="IPR001172">
    <property type="entry name" value="FliN_T3SS_HrcQb"/>
</dbReference>
<dbReference type="GO" id="GO:0016787">
    <property type="term" value="F:hydrolase activity"/>
    <property type="evidence" value="ECO:0007669"/>
    <property type="project" value="InterPro"/>
</dbReference>
<dbReference type="Gene3D" id="2.30.330.10">
    <property type="entry name" value="SpoA-like"/>
    <property type="match status" value="1"/>
</dbReference>
<dbReference type="NCBIfam" id="NF005995">
    <property type="entry name" value="PRK08119.1"/>
    <property type="match status" value="1"/>
</dbReference>
<dbReference type="EMBL" id="DTIY01000051">
    <property type="protein sequence ID" value="HGY39598.1"/>
    <property type="molecule type" value="Genomic_DNA"/>
</dbReference>
<evidence type="ECO:0000256" key="1">
    <source>
        <dbReference type="ARBA" id="ARBA00004413"/>
    </source>
</evidence>
<sequence>MSEEILRAQERDVIGELGNISMGSAATALSGLLGKRVEITVPEVEVVAKEKVPELFPERHLLVRVVYQEGLRGENLLFVKEEDARVMVNLMMGGDGKEGLPEVLGEIELSAISEAMNQMMGSACTAMSDFLGRRINISPPETIWQDAEAVEQAWLEEQKEPFFAVIHFRLNVEDVIDSTMLQIVPLSFAREIVAVLLPEETTTEEVFAGVEGTQVREEPLEEKEKGKREEKERAKVKAQPVEFVEFKKRGESQERANLELLFDVTLPLVVELGRTRLSVREILDLGPGSIIELDKLAGEPVDLYVNDVLFARGEVVVIEENFGIRITEIVSPEERMRSIRETRI</sequence>
<reference evidence="11" key="1">
    <citation type="journal article" date="2020" name="mSystems">
        <title>Genome- and Community-Level Interaction Insights into Carbon Utilization and Element Cycling Functions of Hydrothermarchaeota in Hydrothermal Sediment.</title>
        <authorList>
            <person name="Zhou Z."/>
            <person name="Liu Y."/>
            <person name="Xu W."/>
            <person name="Pan J."/>
            <person name="Luo Z.H."/>
            <person name="Li M."/>
        </authorList>
    </citation>
    <scope>NUCLEOTIDE SEQUENCE [LARGE SCALE GENOMIC DNA]</scope>
    <source>
        <strain evidence="11">SpSt-82</strain>
    </source>
</reference>
<keyword evidence="5" id="KW-0145">Chemotaxis</keyword>
<dbReference type="InterPro" id="IPR001543">
    <property type="entry name" value="FliN-like_C"/>
</dbReference>
<dbReference type="Pfam" id="PF04509">
    <property type="entry name" value="CheC"/>
    <property type="match status" value="2"/>
</dbReference>
<dbReference type="PANTHER" id="PTHR43484">
    <property type="match status" value="1"/>
</dbReference>
<dbReference type="InterPro" id="IPR007597">
    <property type="entry name" value="CheC"/>
</dbReference>
<dbReference type="PANTHER" id="PTHR43484:SF1">
    <property type="entry name" value="FLAGELLAR MOTOR SWITCH PROTEIN FLIN"/>
    <property type="match status" value="1"/>
</dbReference>
<comment type="similarity">
    <text evidence="2">Belongs to the FliN/MopA/SpaO family.</text>
</comment>
<dbReference type="SUPFAM" id="SSF101801">
    <property type="entry name" value="Surface presentation of antigens (SPOA)"/>
    <property type="match status" value="1"/>
</dbReference>
<keyword evidence="4" id="KW-1003">Cell membrane</keyword>
<name>A0A7V4TJC0_9BACT</name>
<keyword evidence="7" id="KW-0472">Membrane</keyword>
<dbReference type="GO" id="GO:0071973">
    <property type="term" value="P:bacterial-type flagellum-dependent cell motility"/>
    <property type="evidence" value="ECO:0007669"/>
    <property type="project" value="InterPro"/>
</dbReference>
<evidence type="ECO:0000259" key="10">
    <source>
        <dbReference type="Pfam" id="PF04509"/>
    </source>
</evidence>
<dbReference type="AlphaFoldDB" id="A0A7V4TJC0"/>
<organism evidence="11">
    <name type="scientific">Candidatus Caldatribacterium saccharofermentans</name>
    <dbReference type="NCBI Taxonomy" id="1454753"/>
    <lineage>
        <taxon>Bacteria</taxon>
        <taxon>Pseudomonadati</taxon>
        <taxon>Atribacterota</taxon>
        <taxon>Atribacteria</taxon>
        <taxon>Atribacterales</taxon>
        <taxon>Candidatus Caldatribacteriaceae</taxon>
        <taxon>Candidatus Caldatribacterium</taxon>
    </lineage>
</organism>
<dbReference type="InterPro" id="IPR036429">
    <property type="entry name" value="SpoA-like_sf"/>
</dbReference>
<comment type="function">
    <text evidence="8">FliM is one of three proteins (FliG, FliN, FliM) that forms the rotor-mounted switch complex (C ring), located at the base of the basal body. This complex interacts with the CheY and CheZ chemotaxis proteins, in addition to contacting components of the motor that determine the direction of flagellar rotation.</text>
</comment>
<feature type="domain" description="Flagellar motor switch protein FliN-like C-terminal" evidence="9">
    <location>
        <begin position="260"/>
        <end position="330"/>
    </location>
</feature>
<dbReference type="InterPro" id="IPR028976">
    <property type="entry name" value="CheC-like_sf"/>
</dbReference>
<evidence type="ECO:0000256" key="8">
    <source>
        <dbReference type="ARBA" id="ARBA00025044"/>
    </source>
</evidence>